<feature type="compositionally biased region" description="Gly residues" evidence="1">
    <location>
        <begin position="27"/>
        <end position="38"/>
    </location>
</feature>
<evidence type="ECO:0000256" key="1">
    <source>
        <dbReference type="SAM" id="MobiDB-lite"/>
    </source>
</evidence>
<dbReference type="EMBL" id="JAWZYT010006084">
    <property type="protein sequence ID" value="KAK4288887.1"/>
    <property type="molecule type" value="Genomic_DNA"/>
</dbReference>
<dbReference type="AlphaFoldDB" id="A0AAE1TKR0"/>
<protein>
    <submittedName>
        <fullName evidence="2">Uncharacterized protein</fullName>
    </submittedName>
</protein>
<gene>
    <name evidence="2" type="ORF">Pmani_038116</name>
</gene>
<dbReference type="Proteomes" id="UP001292094">
    <property type="component" value="Unassembled WGS sequence"/>
</dbReference>
<keyword evidence="3" id="KW-1185">Reference proteome</keyword>
<name>A0AAE1TKR0_9EUCA</name>
<comment type="caution">
    <text evidence="2">The sequence shown here is derived from an EMBL/GenBank/DDBJ whole genome shotgun (WGS) entry which is preliminary data.</text>
</comment>
<feature type="compositionally biased region" description="Basic and acidic residues" evidence="1">
    <location>
        <begin position="50"/>
        <end position="75"/>
    </location>
</feature>
<feature type="region of interest" description="Disordered" evidence="1">
    <location>
        <begin position="1"/>
        <end position="75"/>
    </location>
</feature>
<evidence type="ECO:0000313" key="2">
    <source>
        <dbReference type="EMBL" id="KAK4288887.1"/>
    </source>
</evidence>
<reference evidence="2" key="1">
    <citation type="submission" date="2023-11" db="EMBL/GenBank/DDBJ databases">
        <title>Genome assemblies of two species of porcelain crab, Petrolisthes cinctipes and Petrolisthes manimaculis (Anomura: Porcellanidae).</title>
        <authorList>
            <person name="Angst P."/>
        </authorList>
    </citation>
    <scope>NUCLEOTIDE SEQUENCE</scope>
    <source>
        <strain evidence="2">PB745_02</strain>
        <tissue evidence="2">Gill</tissue>
    </source>
</reference>
<proteinExistence type="predicted"/>
<evidence type="ECO:0000313" key="3">
    <source>
        <dbReference type="Proteomes" id="UP001292094"/>
    </source>
</evidence>
<sequence length="75" mass="8184">MADCEEGEYWGGREGKDRKRRGNCGMERGGVRAGGGEGKAMIGWGEEEEMGRGGEAKMGMEGEAEMPRRERKGES</sequence>
<organism evidence="2 3">
    <name type="scientific">Petrolisthes manimaculis</name>
    <dbReference type="NCBI Taxonomy" id="1843537"/>
    <lineage>
        <taxon>Eukaryota</taxon>
        <taxon>Metazoa</taxon>
        <taxon>Ecdysozoa</taxon>
        <taxon>Arthropoda</taxon>
        <taxon>Crustacea</taxon>
        <taxon>Multicrustacea</taxon>
        <taxon>Malacostraca</taxon>
        <taxon>Eumalacostraca</taxon>
        <taxon>Eucarida</taxon>
        <taxon>Decapoda</taxon>
        <taxon>Pleocyemata</taxon>
        <taxon>Anomura</taxon>
        <taxon>Galatheoidea</taxon>
        <taxon>Porcellanidae</taxon>
        <taxon>Petrolisthes</taxon>
    </lineage>
</organism>
<accession>A0AAE1TKR0</accession>